<accession>A0A4Y8RLH4</accession>
<name>A0A4Y8RLH4_9HYPH</name>
<dbReference type="RefSeq" id="WP_134762412.1">
    <property type="nucleotide sequence ID" value="NZ_SOZD01000003.1"/>
</dbReference>
<evidence type="ECO:0000313" key="2">
    <source>
        <dbReference type="Proteomes" id="UP000298179"/>
    </source>
</evidence>
<dbReference type="EMBL" id="SOZD01000003">
    <property type="protein sequence ID" value="TFF23306.1"/>
    <property type="molecule type" value="Genomic_DNA"/>
</dbReference>
<evidence type="ECO:0000313" key="1">
    <source>
        <dbReference type="EMBL" id="TFF23306.1"/>
    </source>
</evidence>
<dbReference type="AlphaFoldDB" id="A0A4Y8RLH4"/>
<comment type="caution">
    <text evidence="1">The sequence shown here is derived from an EMBL/GenBank/DDBJ whole genome shotgun (WGS) entry which is preliminary data.</text>
</comment>
<dbReference type="OrthoDB" id="8478428at2"/>
<dbReference type="SUPFAM" id="SSF53756">
    <property type="entry name" value="UDP-Glycosyltransferase/glycogen phosphorylase"/>
    <property type="match status" value="1"/>
</dbReference>
<protein>
    <recommendedName>
        <fullName evidence="3">Glycosyltransferase family 1 protein</fullName>
    </recommendedName>
</protein>
<keyword evidence="2" id="KW-1185">Reference proteome</keyword>
<sequence>MDCYIVCNTFPPSVSNVVRAPGLRAEQLAHQARKHFDRVYYLMLKTRFDMLSRQLADGWNLDASPDFIVIHDVFLERFLNRIPRSTFVFTQVEFEPFFDAARQNHTVVYDVLAPRELEFEEAGKDVDNVNLVKYRHYLMSERAERVFVNGPKTIEHYREHFERREQVMNNPLCPLSTPTSPRERDKLLFFGSSQLWTDNSPLLEVMCDFLGKRPDIVAYLLTPEKRHEDPESRFVSRLSLLPNVRIVNSLSYTAHMALLSQCYAAIDWSRPRSERPYSTSTRMIQAVAAGCAVFTNVTALVHYWRDFPGETSDEPPTLEKISHFVDAARSGEYAPALKDAAAWNEGILSDTALFAGLG</sequence>
<evidence type="ECO:0008006" key="3">
    <source>
        <dbReference type="Google" id="ProtNLM"/>
    </source>
</evidence>
<proteinExistence type="predicted"/>
<gene>
    <name evidence="1" type="ORF">E3C22_12845</name>
</gene>
<dbReference type="Proteomes" id="UP000298179">
    <property type="component" value="Unassembled WGS sequence"/>
</dbReference>
<reference evidence="1 2" key="1">
    <citation type="submission" date="2019-03" db="EMBL/GenBank/DDBJ databases">
        <title>Jiella endophytica sp. nov., a novel endophytic bacterium isolated from root of Ficus microcarpa Linn. f.</title>
        <authorList>
            <person name="Tuo L."/>
        </authorList>
    </citation>
    <scope>NUCLEOTIDE SEQUENCE [LARGE SCALE GENOMIC DNA]</scope>
    <source>
        <strain evidence="1 2">CBS5Q-3</strain>
    </source>
</reference>
<organism evidence="1 2">
    <name type="scientific">Jiella endophytica</name>
    <dbReference type="NCBI Taxonomy" id="2558362"/>
    <lineage>
        <taxon>Bacteria</taxon>
        <taxon>Pseudomonadati</taxon>
        <taxon>Pseudomonadota</taxon>
        <taxon>Alphaproteobacteria</taxon>
        <taxon>Hyphomicrobiales</taxon>
        <taxon>Aurantimonadaceae</taxon>
        <taxon>Jiella</taxon>
    </lineage>
</organism>